<evidence type="ECO:0000313" key="2">
    <source>
        <dbReference type="Proteomes" id="UP000250235"/>
    </source>
</evidence>
<keyword evidence="2" id="KW-1185">Reference proteome</keyword>
<sequence>MLPKDEIIRLLDYAERHKCTKIYLRDAILTKRNASELPAPGTKNIRNVIKN</sequence>
<dbReference type="AlphaFoldDB" id="A0A2Z7BC84"/>
<protein>
    <submittedName>
        <fullName evidence="1">Perakine reductase-like</fullName>
    </submittedName>
</protein>
<dbReference type="EMBL" id="KV006939">
    <property type="protein sequence ID" value="KZV32104.1"/>
    <property type="molecule type" value="Genomic_DNA"/>
</dbReference>
<evidence type="ECO:0000313" key="1">
    <source>
        <dbReference type="EMBL" id="KZV32104.1"/>
    </source>
</evidence>
<proteinExistence type="predicted"/>
<dbReference type="Proteomes" id="UP000250235">
    <property type="component" value="Unassembled WGS sequence"/>
</dbReference>
<gene>
    <name evidence="1" type="ORF">F511_34378</name>
</gene>
<reference evidence="1 2" key="1">
    <citation type="journal article" date="2015" name="Proc. Natl. Acad. Sci. U.S.A.">
        <title>The resurrection genome of Boea hygrometrica: A blueprint for survival of dehydration.</title>
        <authorList>
            <person name="Xiao L."/>
            <person name="Yang G."/>
            <person name="Zhang L."/>
            <person name="Yang X."/>
            <person name="Zhao S."/>
            <person name="Ji Z."/>
            <person name="Zhou Q."/>
            <person name="Hu M."/>
            <person name="Wang Y."/>
            <person name="Chen M."/>
            <person name="Xu Y."/>
            <person name="Jin H."/>
            <person name="Xiao X."/>
            <person name="Hu G."/>
            <person name="Bao F."/>
            <person name="Hu Y."/>
            <person name="Wan P."/>
            <person name="Li L."/>
            <person name="Deng X."/>
            <person name="Kuang T."/>
            <person name="Xiang C."/>
            <person name="Zhu J.K."/>
            <person name="Oliver M.J."/>
            <person name="He Y."/>
        </authorList>
    </citation>
    <scope>NUCLEOTIDE SEQUENCE [LARGE SCALE GENOMIC DNA]</scope>
    <source>
        <strain evidence="2">cv. XS01</strain>
    </source>
</reference>
<accession>A0A2Z7BC84</accession>
<name>A0A2Z7BC84_9LAMI</name>
<organism evidence="1 2">
    <name type="scientific">Dorcoceras hygrometricum</name>
    <dbReference type="NCBI Taxonomy" id="472368"/>
    <lineage>
        <taxon>Eukaryota</taxon>
        <taxon>Viridiplantae</taxon>
        <taxon>Streptophyta</taxon>
        <taxon>Embryophyta</taxon>
        <taxon>Tracheophyta</taxon>
        <taxon>Spermatophyta</taxon>
        <taxon>Magnoliopsida</taxon>
        <taxon>eudicotyledons</taxon>
        <taxon>Gunneridae</taxon>
        <taxon>Pentapetalae</taxon>
        <taxon>asterids</taxon>
        <taxon>lamiids</taxon>
        <taxon>Lamiales</taxon>
        <taxon>Gesneriaceae</taxon>
        <taxon>Didymocarpoideae</taxon>
        <taxon>Trichosporeae</taxon>
        <taxon>Loxocarpinae</taxon>
        <taxon>Dorcoceras</taxon>
    </lineage>
</organism>